<dbReference type="Pfam" id="PF03466">
    <property type="entry name" value="LysR_substrate"/>
    <property type="match status" value="1"/>
</dbReference>
<dbReference type="InterPro" id="IPR036390">
    <property type="entry name" value="WH_DNA-bd_sf"/>
</dbReference>
<dbReference type="InterPro" id="IPR000847">
    <property type="entry name" value="LysR_HTH_N"/>
</dbReference>
<proteinExistence type="inferred from homology"/>
<dbReference type="CDD" id="cd08420">
    <property type="entry name" value="PBP2_CysL_like"/>
    <property type="match status" value="1"/>
</dbReference>
<protein>
    <submittedName>
        <fullName evidence="7">LysR family transcriptional regulator</fullName>
    </submittedName>
</protein>
<reference evidence="7" key="2">
    <citation type="submission" date="2020-09" db="EMBL/GenBank/DDBJ databases">
        <authorList>
            <person name="Sun Q."/>
            <person name="Zhou Y."/>
        </authorList>
    </citation>
    <scope>NUCLEOTIDE SEQUENCE</scope>
    <source>
        <strain evidence="7">CGMCC 1.12214</strain>
    </source>
</reference>
<organism evidence="7 8">
    <name type="scientific">Alsobacter metallidurans</name>
    <dbReference type="NCBI Taxonomy" id="340221"/>
    <lineage>
        <taxon>Bacteria</taxon>
        <taxon>Pseudomonadati</taxon>
        <taxon>Pseudomonadota</taxon>
        <taxon>Alphaproteobacteria</taxon>
        <taxon>Hyphomicrobiales</taxon>
        <taxon>Alsobacteraceae</taxon>
        <taxon>Alsobacter</taxon>
    </lineage>
</organism>
<dbReference type="PRINTS" id="PR00039">
    <property type="entry name" value="HTHLYSR"/>
</dbReference>
<gene>
    <name evidence="7" type="ORF">GCM10007036_13820</name>
</gene>
<reference evidence="7" key="1">
    <citation type="journal article" date="2014" name="Int. J. Syst. Evol. Microbiol.">
        <title>Complete genome sequence of Corynebacterium casei LMG S-19264T (=DSM 44701T), isolated from a smear-ripened cheese.</title>
        <authorList>
            <consortium name="US DOE Joint Genome Institute (JGI-PGF)"/>
            <person name="Walter F."/>
            <person name="Albersmeier A."/>
            <person name="Kalinowski J."/>
            <person name="Ruckert C."/>
        </authorList>
    </citation>
    <scope>NUCLEOTIDE SEQUENCE</scope>
    <source>
        <strain evidence="7">CGMCC 1.12214</strain>
    </source>
</reference>
<evidence type="ECO:0000256" key="1">
    <source>
        <dbReference type="ARBA" id="ARBA00009437"/>
    </source>
</evidence>
<dbReference type="SUPFAM" id="SSF46785">
    <property type="entry name" value="Winged helix' DNA-binding domain"/>
    <property type="match status" value="1"/>
</dbReference>
<evidence type="ECO:0000313" key="8">
    <source>
        <dbReference type="Proteomes" id="UP000603912"/>
    </source>
</evidence>
<feature type="compositionally biased region" description="Basic and acidic residues" evidence="5">
    <location>
        <begin position="301"/>
        <end position="313"/>
    </location>
</feature>
<keyword evidence="3" id="KW-0238">DNA-binding</keyword>
<dbReference type="Gene3D" id="1.10.10.10">
    <property type="entry name" value="Winged helix-like DNA-binding domain superfamily/Winged helix DNA-binding domain"/>
    <property type="match status" value="1"/>
</dbReference>
<name>A0A917I5Y3_9HYPH</name>
<feature type="domain" description="HTH lysR-type" evidence="6">
    <location>
        <begin position="1"/>
        <end position="58"/>
    </location>
</feature>
<dbReference type="SUPFAM" id="SSF53850">
    <property type="entry name" value="Periplasmic binding protein-like II"/>
    <property type="match status" value="1"/>
</dbReference>
<dbReference type="PROSITE" id="PS50931">
    <property type="entry name" value="HTH_LYSR"/>
    <property type="match status" value="1"/>
</dbReference>
<accession>A0A917I5Y3</accession>
<dbReference type="PANTHER" id="PTHR30126">
    <property type="entry name" value="HTH-TYPE TRANSCRIPTIONAL REGULATOR"/>
    <property type="match status" value="1"/>
</dbReference>
<evidence type="ECO:0000256" key="2">
    <source>
        <dbReference type="ARBA" id="ARBA00023015"/>
    </source>
</evidence>
<feature type="region of interest" description="Disordered" evidence="5">
    <location>
        <begin position="297"/>
        <end position="316"/>
    </location>
</feature>
<dbReference type="InterPro" id="IPR036388">
    <property type="entry name" value="WH-like_DNA-bd_sf"/>
</dbReference>
<keyword evidence="4" id="KW-0804">Transcription</keyword>
<dbReference type="InterPro" id="IPR005119">
    <property type="entry name" value="LysR_subst-bd"/>
</dbReference>
<sequence length="330" mass="35691">MTLEQLRIFVAVAEREHVTRAAADLNLTQSATSAAIAALEHRHAVKLFDRVGRRIALTDAGRLFLQEARAILTRAAVGEQVLSDLAGLKRGRLSFAASQTIGNYWLPQRLAAFRKRHPGIETPLVIGNTETVAAAIHDGLADIGLVEGEIDDPYLAQEVVATDTMSIVVAPEHPWSARDAVTPDAFGETSWVLREPGSGTRQLLETVLRRVGQTIADLDIALELPANEAVRAAVEAGAGASLMSRLVFATALRSGVLLEIPVEIPPRRFLMLRQKERYVGRAAQAFRALLDSENLANTSEHSAHDGGMGRRSDAYSATEPLCRRATGAAW</sequence>
<evidence type="ECO:0000256" key="4">
    <source>
        <dbReference type="ARBA" id="ARBA00023163"/>
    </source>
</evidence>
<dbReference type="RefSeq" id="WP_188516924.1">
    <property type="nucleotide sequence ID" value="NZ_BMES01000001.1"/>
</dbReference>
<comment type="caution">
    <text evidence="7">The sequence shown here is derived from an EMBL/GenBank/DDBJ whole genome shotgun (WGS) entry which is preliminary data.</text>
</comment>
<dbReference type="AlphaFoldDB" id="A0A917I5Y3"/>
<dbReference type="Proteomes" id="UP000603912">
    <property type="component" value="Unassembled WGS sequence"/>
</dbReference>
<evidence type="ECO:0000313" key="7">
    <source>
        <dbReference type="EMBL" id="GGH14468.1"/>
    </source>
</evidence>
<evidence type="ECO:0000256" key="5">
    <source>
        <dbReference type="SAM" id="MobiDB-lite"/>
    </source>
</evidence>
<comment type="similarity">
    <text evidence="1">Belongs to the LysR transcriptional regulatory family.</text>
</comment>
<dbReference type="Pfam" id="PF00126">
    <property type="entry name" value="HTH_1"/>
    <property type="match status" value="1"/>
</dbReference>
<keyword evidence="8" id="KW-1185">Reference proteome</keyword>
<evidence type="ECO:0000259" key="6">
    <source>
        <dbReference type="PROSITE" id="PS50931"/>
    </source>
</evidence>
<dbReference type="EMBL" id="BMES01000001">
    <property type="protein sequence ID" value="GGH14468.1"/>
    <property type="molecule type" value="Genomic_DNA"/>
</dbReference>
<dbReference type="GO" id="GO:0000976">
    <property type="term" value="F:transcription cis-regulatory region binding"/>
    <property type="evidence" value="ECO:0007669"/>
    <property type="project" value="TreeGrafter"/>
</dbReference>
<dbReference type="FunFam" id="1.10.10.10:FF:000001">
    <property type="entry name" value="LysR family transcriptional regulator"/>
    <property type="match status" value="1"/>
</dbReference>
<dbReference type="Gene3D" id="3.40.190.290">
    <property type="match status" value="1"/>
</dbReference>
<dbReference type="PANTHER" id="PTHR30126:SF39">
    <property type="entry name" value="HTH-TYPE TRANSCRIPTIONAL REGULATOR CYSL"/>
    <property type="match status" value="1"/>
</dbReference>
<evidence type="ECO:0000256" key="3">
    <source>
        <dbReference type="ARBA" id="ARBA00023125"/>
    </source>
</evidence>
<keyword evidence="2" id="KW-0805">Transcription regulation</keyword>
<dbReference type="GO" id="GO:0003700">
    <property type="term" value="F:DNA-binding transcription factor activity"/>
    <property type="evidence" value="ECO:0007669"/>
    <property type="project" value="InterPro"/>
</dbReference>